<sequence length="404" mass="46079">MPTQNYLIDGSDRMIFRAEDTVPMFWMGLLDPQTVRDVRAEWEAYDRRDAELAARGMSADDRFDRLEIEWEARLDFVINRQQFERSAPRLLDFVRQHLPRHRDLAQDFVDYLATMYTGGNEVLRVFLGETSAFFPDTATFFDTLEAWSQCIAREGAADFVDDVIVQANHHLPDSATGFNEQDDDSDFAEFSETYRRAYGGARAPRPMLSFPTGLVGLPAQKTGWRRWVWPVVAIAVLIGVVIAVIGVNNAIRQDRSQLSIAQLDRELIPNISATVGETRVNLFTYMVDNEISSVASPTSLRVVRETSMNQKRTLEVVIRAADSPEVAERFSWVDLGLEMTAEEPENMHEFTREIRFTLGDRGLAYRFEQDGVIGDILFFSEKPMTATDRFEFNGMIQSLKVEPS</sequence>
<keyword evidence="1" id="KW-0812">Transmembrane</keyword>
<comment type="caution">
    <text evidence="2">The sequence shown here is derived from an EMBL/GenBank/DDBJ whole genome shotgun (WGS) entry which is preliminary data.</text>
</comment>
<proteinExistence type="predicted"/>
<keyword evidence="1" id="KW-1133">Transmembrane helix</keyword>
<reference evidence="2 3" key="1">
    <citation type="submission" date="2018-10" db="EMBL/GenBank/DDBJ databases">
        <authorList>
            <person name="Li J."/>
        </authorList>
    </citation>
    <scope>NUCLEOTIDE SEQUENCE [LARGE SCALE GENOMIC DNA]</scope>
    <source>
        <strain evidence="2 3">JCM 11654</strain>
    </source>
</reference>
<keyword evidence="3" id="KW-1185">Reference proteome</keyword>
<gene>
    <name evidence="2" type="ORF">D9V34_07480</name>
</gene>
<evidence type="ECO:0000256" key="1">
    <source>
        <dbReference type="SAM" id="Phobius"/>
    </source>
</evidence>
<protein>
    <submittedName>
        <fullName evidence="2">Uncharacterized protein</fullName>
    </submittedName>
</protein>
<evidence type="ECO:0000313" key="3">
    <source>
        <dbReference type="Proteomes" id="UP000269438"/>
    </source>
</evidence>
<evidence type="ECO:0000313" key="2">
    <source>
        <dbReference type="EMBL" id="RLP83072.1"/>
    </source>
</evidence>
<keyword evidence="1" id="KW-0472">Membrane</keyword>
<dbReference type="AlphaFoldDB" id="A0A3L7AUS8"/>
<dbReference type="Proteomes" id="UP000269438">
    <property type="component" value="Unassembled WGS sequence"/>
</dbReference>
<name>A0A3L7AUS8_9MICO</name>
<feature type="transmembrane region" description="Helical" evidence="1">
    <location>
        <begin position="227"/>
        <end position="247"/>
    </location>
</feature>
<accession>A0A3L7AUS8</accession>
<dbReference type="EMBL" id="RCUY01000005">
    <property type="protein sequence ID" value="RLP83072.1"/>
    <property type="molecule type" value="Genomic_DNA"/>
</dbReference>
<dbReference type="RefSeq" id="WP_121688209.1">
    <property type="nucleotide sequence ID" value="NZ_RCUY01000005.1"/>
</dbReference>
<organism evidence="2 3">
    <name type="scientific">Mycetocola lacteus</name>
    <dbReference type="NCBI Taxonomy" id="76637"/>
    <lineage>
        <taxon>Bacteria</taxon>
        <taxon>Bacillati</taxon>
        <taxon>Actinomycetota</taxon>
        <taxon>Actinomycetes</taxon>
        <taxon>Micrococcales</taxon>
        <taxon>Microbacteriaceae</taxon>
        <taxon>Mycetocola</taxon>
    </lineage>
</organism>